<dbReference type="Gene3D" id="1.10.1740.10">
    <property type="match status" value="1"/>
</dbReference>
<dbReference type="PROSITE" id="PS01063">
    <property type="entry name" value="SIGMA70_ECF"/>
    <property type="match status" value="1"/>
</dbReference>
<dbReference type="NCBIfam" id="TIGR02937">
    <property type="entry name" value="sigma70-ECF"/>
    <property type="match status" value="1"/>
</dbReference>
<evidence type="ECO:0000256" key="6">
    <source>
        <dbReference type="RuleBase" id="RU000716"/>
    </source>
</evidence>
<name>A0ABU9BQ12_9BURK</name>
<keyword evidence="2 6" id="KW-0805">Transcription regulation</keyword>
<gene>
    <name evidence="9" type="ORF">AACH06_14520</name>
</gene>
<dbReference type="Gene3D" id="1.10.10.10">
    <property type="entry name" value="Winged helix-like DNA-binding domain superfamily/Winged helix DNA-binding domain"/>
    <property type="match status" value="1"/>
</dbReference>
<dbReference type="InterPro" id="IPR013324">
    <property type="entry name" value="RNA_pol_sigma_r3/r4-like"/>
</dbReference>
<evidence type="ECO:0000259" key="7">
    <source>
        <dbReference type="Pfam" id="PF04542"/>
    </source>
</evidence>
<dbReference type="PANTHER" id="PTHR43133:SF62">
    <property type="entry name" value="RNA POLYMERASE SIGMA FACTOR SIGZ"/>
    <property type="match status" value="1"/>
</dbReference>
<dbReference type="RefSeq" id="WP_341426450.1">
    <property type="nucleotide sequence ID" value="NZ_JBBUTG010000008.1"/>
</dbReference>
<evidence type="ECO:0000256" key="3">
    <source>
        <dbReference type="ARBA" id="ARBA00023082"/>
    </source>
</evidence>
<dbReference type="PANTHER" id="PTHR43133">
    <property type="entry name" value="RNA POLYMERASE ECF-TYPE SIGMA FACTO"/>
    <property type="match status" value="1"/>
</dbReference>
<dbReference type="InterPro" id="IPR013325">
    <property type="entry name" value="RNA_pol_sigma_r2"/>
</dbReference>
<dbReference type="InterPro" id="IPR036388">
    <property type="entry name" value="WH-like_DNA-bd_sf"/>
</dbReference>
<comment type="similarity">
    <text evidence="1 6">Belongs to the sigma-70 factor family. ECF subfamily.</text>
</comment>
<sequence length="194" mass="21181">MDAPTSDLADLLARTALRDRAAFARLYRLTSAHLLGVAWRITLRREQAEEVLQDAFISIWQHAGSYQRHVAAPMTWLINIVRNRAIDGLRAGREEAARTHSMDDDALDIPGDPLAEPSQLLAASIARQGLERCMSTLSASQRQAVALAYYRGLAHGEIAETLAAPLGTVKAWVRRGLDRLKTCLGDDPSAEGAA</sequence>
<dbReference type="Proteomes" id="UP001371218">
    <property type="component" value="Unassembled WGS sequence"/>
</dbReference>
<dbReference type="InterPro" id="IPR007627">
    <property type="entry name" value="RNA_pol_sigma70_r2"/>
</dbReference>
<evidence type="ECO:0000256" key="4">
    <source>
        <dbReference type="ARBA" id="ARBA00023125"/>
    </source>
</evidence>
<keyword evidence="10" id="KW-1185">Reference proteome</keyword>
<dbReference type="InterPro" id="IPR000838">
    <property type="entry name" value="RNA_pol_sigma70_ECF_CS"/>
</dbReference>
<accession>A0ABU9BQ12</accession>
<keyword evidence="3 6" id="KW-0731">Sigma factor</keyword>
<dbReference type="InterPro" id="IPR013249">
    <property type="entry name" value="RNA_pol_sigma70_r4_t2"/>
</dbReference>
<dbReference type="InterPro" id="IPR014284">
    <property type="entry name" value="RNA_pol_sigma-70_dom"/>
</dbReference>
<protein>
    <recommendedName>
        <fullName evidence="6">RNA polymerase sigma factor</fullName>
    </recommendedName>
</protein>
<keyword evidence="4 6" id="KW-0238">DNA-binding</keyword>
<dbReference type="EMBL" id="JBBUTG010000008">
    <property type="protein sequence ID" value="MEK8032037.1"/>
    <property type="molecule type" value="Genomic_DNA"/>
</dbReference>
<evidence type="ECO:0000256" key="2">
    <source>
        <dbReference type="ARBA" id="ARBA00023015"/>
    </source>
</evidence>
<evidence type="ECO:0000256" key="1">
    <source>
        <dbReference type="ARBA" id="ARBA00010641"/>
    </source>
</evidence>
<dbReference type="Pfam" id="PF08281">
    <property type="entry name" value="Sigma70_r4_2"/>
    <property type="match status" value="1"/>
</dbReference>
<evidence type="ECO:0000256" key="5">
    <source>
        <dbReference type="ARBA" id="ARBA00023163"/>
    </source>
</evidence>
<dbReference type="InterPro" id="IPR039425">
    <property type="entry name" value="RNA_pol_sigma-70-like"/>
</dbReference>
<reference evidence="9 10" key="1">
    <citation type="submission" date="2024-04" db="EMBL/GenBank/DDBJ databases">
        <title>Novel species of the genus Ideonella isolated from streams.</title>
        <authorList>
            <person name="Lu H."/>
        </authorList>
    </citation>
    <scope>NUCLEOTIDE SEQUENCE [LARGE SCALE GENOMIC DNA]</scope>
    <source>
        <strain evidence="9 10">DXS29W</strain>
    </source>
</reference>
<feature type="domain" description="RNA polymerase sigma-70 region 2" evidence="7">
    <location>
        <begin position="26"/>
        <end position="92"/>
    </location>
</feature>
<dbReference type="CDD" id="cd06171">
    <property type="entry name" value="Sigma70_r4"/>
    <property type="match status" value="1"/>
</dbReference>
<dbReference type="SUPFAM" id="SSF88946">
    <property type="entry name" value="Sigma2 domain of RNA polymerase sigma factors"/>
    <property type="match status" value="1"/>
</dbReference>
<organism evidence="9 10">
    <name type="scientific">Ideonella lacteola</name>
    <dbReference type="NCBI Taxonomy" id="2984193"/>
    <lineage>
        <taxon>Bacteria</taxon>
        <taxon>Pseudomonadati</taxon>
        <taxon>Pseudomonadota</taxon>
        <taxon>Betaproteobacteria</taxon>
        <taxon>Burkholderiales</taxon>
        <taxon>Sphaerotilaceae</taxon>
        <taxon>Ideonella</taxon>
    </lineage>
</organism>
<dbReference type="SUPFAM" id="SSF88659">
    <property type="entry name" value="Sigma3 and sigma4 domains of RNA polymerase sigma factors"/>
    <property type="match status" value="1"/>
</dbReference>
<comment type="caution">
    <text evidence="9">The sequence shown here is derived from an EMBL/GenBank/DDBJ whole genome shotgun (WGS) entry which is preliminary data.</text>
</comment>
<evidence type="ECO:0000313" key="10">
    <source>
        <dbReference type="Proteomes" id="UP001371218"/>
    </source>
</evidence>
<evidence type="ECO:0000259" key="8">
    <source>
        <dbReference type="Pfam" id="PF08281"/>
    </source>
</evidence>
<proteinExistence type="inferred from homology"/>
<evidence type="ECO:0000313" key="9">
    <source>
        <dbReference type="EMBL" id="MEK8032037.1"/>
    </source>
</evidence>
<dbReference type="Pfam" id="PF04542">
    <property type="entry name" value="Sigma70_r2"/>
    <property type="match status" value="1"/>
</dbReference>
<feature type="domain" description="RNA polymerase sigma factor 70 region 4 type 2" evidence="8">
    <location>
        <begin position="129"/>
        <end position="180"/>
    </location>
</feature>
<keyword evidence="5 6" id="KW-0804">Transcription</keyword>